<dbReference type="EMBL" id="JBHRSX010000032">
    <property type="protein sequence ID" value="MFC3202892.1"/>
    <property type="molecule type" value="Genomic_DNA"/>
</dbReference>
<organism evidence="2 3">
    <name type="scientific">Alteromonas oceani</name>
    <dbReference type="NCBI Taxonomy" id="2071609"/>
    <lineage>
        <taxon>Bacteria</taxon>
        <taxon>Pseudomonadati</taxon>
        <taxon>Pseudomonadota</taxon>
        <taxon>Gammaproteobacteria</taxon>
        <taxon>Alteromonadales</taxon>
        <taxon>Alteromonadaceae</taxon>
        <taxon>Alteromonas/Salinimonas group</taxon>
        <taxon>Alteromonas</taxon>
    </lineage>
</organism>
<evidence type="ECO:0000256" key="1">
    <source>
        <dbReference type="SAM" id="Phobius"/>
    </source>
</evidence>
<comment type="caution">
    <text evidence="2">The sequence shown here is derived from an EMBL/GenBank/DDBJ whole genome shotgun (WGS) entry which is preliminary data.</text>
</comment>
<dbReference type="RefSeq" id="WP_123323309.1">
    <property type="nucleotide sequence ID" value="NZ_JBHRSX010000032.1"/>
</dbReference>
<feature type="transmembrane region" description="Helical" evidence="1">
    <location>
        <begin position="175"/>
        <end position="194"/>
    </location>
</feature>
<dbReference type="Proteomes" id="UP001595477">
    <property type="component" value="Unassembled WGS sequence"/>
</dbReference>
<gene>
    <name evidence="2" type="ORF">ACFOEW_13825</name>
</gene>
<keyword evidence="1" id="KW-0812">Transmembrane</keyword>
<evidence type="ECO:0000313" key="3">
    <source>
        <dbReference type="Proteomes" id="UP001595477"/>
    </source>
</evidence>
<feature type="transmembrane region" description="Helical" evidence="1">
    <location>
        <begin position="6"/>
        <end position="25"/>
    </location>
</feature>
<evidence type="ECO:0000313" key="2">
    <source>
        <dbReference type="EMBL" id="MFC3202892.1"/>
    </source>
</evidence>
<proteinExistence type="predicted"/>
<reference evidence="3" key="1">
    <citation type="journal article" date="2019" name="Int. J. Syst. Evol. Microbiol.">
        <title>The Global Catalogue of Microorganisms (GCM) 10K type strain sequencing project: providing services to taxonomists for standard genome sequencing and annotation.</title>
        <authorList>
            <consortium name="The Broad Institute Genomics Platform"/>
            <consortium name="The Broad Institute Genome Sequencing Center for Infectious Disease"/>
            <person name="Wu L."/>
            <person name="Ma J."/>
        </authorList>
    </citation>
    <scope>NUCLEOTIDE SEQUENCE [LARGE SCALE GENOMIC DNA]</scope>
    <source>
        <strain evidence="3">KCTC 52449</strain>
    </source>
</reference>
<keyword evidence="1" id="KW-1133">Transmembrane helix</keyword>
<feature type="transmembrane region" description="Helical" evidence="1">
    <location>
        <begin position="37"/>
        <end position="57"/>
    </location>
</feature>
<keyword evidence="1" id="KW-0472">Membrane</keyword>
<keyword evidence="3" id="KW-1185">Reference proteome</keyword>
<feature type="transmembrane region" description="Helical" evidence="1">
    <location>
        <begin position="63"/>
        <end position="83"/>
    </location>
</feature>
<name>A0ABV7K0P4_9ALTE</name>
<protein>
    <submittedName>
        <fullName evidence="2">Uncharacterized protein</fullName>
    </submittedName>
</protein>
<sequence>MSMYYLFVTAAMAIFFLFIGTKVIVSNKPLLIPSKIFIVLVLFALLPKVIFIFKYHLSSPVDLGLIAYISPLITIALIVFCWIQLNGYIAIGISDDSFRDSLHYALRKNSIEFEEQLSLIKLKDIKTDLQVSVQSWMGTGQFKLKNSKDSHLLAKLIPGINEFFLANAIKPNNTISVFYVVLGLLMLILAGSFYSSIQR</sequence>
<accession>A0ABV7K0P4</accession>